<protein>
    <submittedName>
        <fullName evidence="1">Uncharacterized protein</fullName>
    </submittedName>
</protein>
<dbReference type="Proteomes" id="UP000032721">
    <property type="component" value="Chromosome"/>
</dbReference>
<dbReference type="HOGENOM" id="CLU_3124262_0_0_6"/>
<dbReference type="EMBL" id="FO704550">
    <property type="protein sequence ID" value="CDG19499.1"/>
    <property type="molecule type" value="Genomic_DNA"/>
</dbReference>
<proteinExistence type="predicted"/>
<name>A0A068QXH7_9GAMM</name>
<reference evidence="1 2" key="1">
    <citation type="submission" date="2013-07" db="EMBL/GenBank/DDBJ databases">
        <authorList>
            <person name="Genoscope - CEA"/>
        </authorList>
    </citation>
    <scope>NUCLEOTIDE SEQUENCE [LARGE SCALE GENOMIC DNA]</scope>
    <source>
        <strain evidence="2">FRM16 / DSM 17909</strain>
    </source>
</reference>
<accession>A0A068QXH7</accession>
<dbReference type="AlphaFoldDB" id="A0A068QXH7"/>
<organism evidence="1 2">
    <name type="scientific">Xenorhabdus doucetiae</name>
    <dbReference type="NCBI Taxonomy" id="351671"/>
    <lineage>
        <taxon>Bacteria</taxon>
        <taxon>Pseudomonadati</taxon>
        <taxon>Pseudomonadota</taxon>
        <taxon>Gammaproteobacteria</taxon>
        <taxon>Enterobacterales</taxon>
        <taxon>Morganellaceae</taxon>
        <taxon>Xenorhabdus</taxon>
    </lineage>
</organism>
<dbReference type="STRING" id="351671.XDD1_3814"/>
<dbReference type="KEGG" id="xdo:XDD1_3814"/>
<sequence>MNREYPNINAENIADFFGAFKKTYPLFEKNHINSGWGGVTTGQKLGKEGA</sequence>
<gene>
    <name evidence="1" type="ORF">XDD1_3814</name>
</gene>
<evidence type="ECO:0000313" key="1">
    <source>
        <dbReference type="EMBL" id="CDG19499.1"/>
    </source>
</evidence>
<evidence type="ECO:0000313" key="2">
    <source>
        <dbReference type="Proteomes" id="UP000032721"/>
    </source>
</evidence>